<protein>
    <recommendedName>
        <fullName evidence="3">Transposase</fullName>
    </recommendedName>
</protein>
<gene>
    <name evidence="1" type="ORF">NQ317_009508</name>
</gene>
<proteinExistence type="predicted"/>
<evidence type="ECO:0000313" key="2">
    <source>
        <dbReference type="Proteomes" id="UP001162164"/>
    </source>
</evidence>
<organism evidence="1 2">
    <name type="scientific">Molorchus minor</name>
    <dbReference type="NCBI Taxonomy" id="1323400"/>
    <lineage>
        <taxon>Eukaryota</taxon>
        <taxon>Metazoa</taxon>
        <taxon>Ecdysozoa</taxon>
        <taxon>Arthropoda</taxon>
        <taxon>Hexapoda</taxon>
        <taxon>Insecta</taxon>
        <taxon>Pterygota</taxon>
        <taxon>Neoptera</taxon>
        <taxon>Endopterygota</taxon>
        <taxon>Coleoptera</taxon>
        <taxon>Polyphaga</taxon>
        <taxon>Cucujiformia</taxon>
        <taxon>Chrysomeloidea</taxon>
        <taxon>Cerambycidae</taxon>
        <taxon>Lamiinae</taxon>
        <taxon>Monochamini</taxon>
        <taxon>Molorchus</taxon>
    </lineage>
</organism>
<keyword evidence="2" id="KW-1185">Reference proteome</keyword>
<dbReference type="EMBL" id="JAPWTJ010001297">
    <property type="protein sequence ID" value="KAJ8972812.1"/>
    <property type="molecule type" value="Genomic_DNA"/>
</dbReference>
<evidence type="ECO:0008006" key="3">
    <source>
        <dbReference type="Google" id="ProtNLM"/>
    </source>
</evidence>
<feature type="non-terminal residue" evidence="1">
    <location>
        <position position="165"/>
    </location>
</feature>
<comment type="caution">
    <text evidence="1">The sequence shown here is derived from an EMBL/GenBank/DDBJ whole genome shotgun (WGS) entry which is preliminary data.</text>
</comment>
<sequence length="165" mass="19304">MLRIMKKNGTIKKNGIVKGIIEEEEKTKRSLQEMADLEFAKRLQDEFNREMHYTRSSRRSTAGAKRQTTLDKIIKTSYKVNYNKKFLLLFQVELMVSVHLNCRITIADYLVIEVNNFRNGNRNYILDESTFPIRGLSAYCHLKKKSKWPPGPILNPMTAISFEKE</sequence>
<accession>A0ABQ9J5M5</accession>
<evidence type="ECO:0000313" key="1">
    <source>
        <dbReference type="EMBL" id="KAJ8972812.1"/>
    </source>
</evidence>
<reference evidence="1" key="1">
    <citation type="journal article" date="2023" name="Insect Mol. Biol.">
        <title>Genome sequencing provides insights into the evolution of gene families encoding plant cell wall-degrading enzymes in longhorned beetles.</title>
        <authorList>
            <person name="Shin N.R."/>
            <person name="Okamura Y."/>
            <person name="Kirsch R."/>
            <person name="Pauchet Y."/>
        </authorList>
    </citation>
    <scope>NUCLEOTIDE SEQUENCE</scope>
    <source>
        <strain evidence="1">MMC_N1</strain>
    </source>
</reference>
<dbReference type="Proteomes" id="UP001162164">
    <property type="component" value="Unassembled WGS sequence"/>
</dbReference>
<name>A0ABQ9J5M5_9CUCU</name>